<gene>
    <name evidence="7" type="ORF">AB1Y20_004448</name>
</gene>
<keyword evidence="4 6" id="KW-1133">Transmembrane helix</keyword>
<evidence type="ECO:0000313" key="8">
    <source>
        <dbReference type="Proteomes" id="UP001515480"/>
    </source>
</evidence>
<reference evidence="7 8" key="1">
    <citation type="journal article" date="2024" name="Science">
        <title>Giant polyketide synthase enzymes in the biosynthesis of giant marine polyether toxins.</title>
        <authorList>
            <person name="Fallon T.R."/>
            <person name="Shende V.V."/>
            <person name="Wierzbicki I.H."/>
            <person name="Pendleton A.L."/>
            <person name="Watervoot N.F."/>
            <person name="Auber R.P."/>
            <person name="Gonzalez D.J."/>
            <person name="Wisecaver J.H."/>
            <person name="Moore B.S."/>
        </authorList>
    </citation>
    <scope>NUCLEOTIDE SEQUENCE [LARGE SCALE GENOMIC DNA]</scope>
    <source>
        <strain evidence="7 8">12B1</strain>
    </source>
</reference>
<dbReference type="GO" id="GO:0015144">
    <property type="term" value="F:carbohydrate transmembrane transporter activity"/>
    <property type="evidence" value="ECO:0007669"/>
    <property type="project" value="InterPro"/>
</dbReference>
<organism evidence="7 8">
    <name type="scientific">Prymnesium parvum</name>
    <name type="common">Toxic golden alga</name>
    <dbReference type="NCBI Taxonomy" id="97485"/>
    <lineage>
        <taxon>Eukaryota</taxon>
        <taxon>Haptista</taxon>
        <taxon>Haptophyta</taxon>
        <taxon>Prymnesiophyceae</taxon>
        <taxon>Prymnesiales</taxon>
        <taxon>Prymnesiaceae</taxon>
        <taxon>Prymnesium</taxon>
    </lineage>
</organism>
<dbReference type="PANTHER" id="PTHR16119">
    <property type="entry name" value="TRANSMEMBRANE PROTEIN 144"/>
    <property type="match status" value="1"/>
</dbReference>
<dbReference type="PANTHER" id="PTHR16119:SF17">
    <property type="entry name" value="TRANSMEMBRANE PROTEIN 144"/>
    <property type="match status" value="1"/>
</dbReference>
<evidence type="ECO:0000256" key="3">
    <source>
        <dbReference type="ARBA" id="ARBA00022692"/>
    </source>
</evidence>
<evidence type="ECO:0000256" key="1">
    <source>
        <dbReference type="ARBA" id="ARBA00004141"/>
    </source>
</evidence>
<feature type="transmembrane region" description="Helical" evidence="6">
    <location>
        <begin position="197"/>
        <end position="217"/>
    </location>
</feature>
<evidence type="ECO:0000256" key="2">
    <source>
        <dbReference type="ARBA" id="ARBA00005731"/>
    </source>
</evidence>
<evidence type="ECO:0000256" key="5">
    <source>
        <dbReference type="ARBA" id="ARBA00023136"/>
    </source>
</evidence>
<proteinExistence type="inferred from homology"/>
<comment type="caution">
    <text evidence="7">The sequence shown here is derived from an EMBL/GenBank/DDBJ whole genome shotgun (WGS) entry which is preliminary data.</text>
</comment>
<name>A0AB34IZA8_PRYPA</name>
<dbReference type="InterPro" id="IPR012435">
    <property type="entry name" value="TMEM144"/>
</dbReference>
<feature type="transmembrane region" description="Helical" evidence="6">
    <location>
        <begin position="301"/>
        <end position="318"/>
    </location>
</feature>
<keyword evidence="3 6" id="KW-0812">Transmembrane</keyword>
<dbReference type="GO" id="GO:0016020">
    <property type="term" value="C:membrane"/>
    <property type="evidence" value="ECO:0007669"/>
    <property type="project" value="UniProtKB-SubCell"/>
</dbReference>
<evidence type="ECO:0000256" key="6">
    <source>
        <dbReference type="SAM" id="Phobius"/>
    </source>
</evidence>
<dbReference type="AlphaFoldDB" id="A0AB34IZA8"/>
<protein>
    <recommendedName>
        <fullName evidence="9">EamA domain-containing protein</fullName>
    </recommendedName>
</protein>
<keyword evidence="8" id="KW-1185">Reference proteome</keyword>
<evidence type="ECO:0000313" key="7">
    <source>
        <dbReference type="EMBL" id="KAL1508338.1"/>
    </source>
</evidence>
<evidence type="ECO:0000256" key="4">
    <source>
        <dbReference type="ARBA" id="ARBA00022989"/>
    </source>
</evidence>
<comment type="subcellular location">
    <subcellularLocation>
        <location evidence="1">Membrane</location>
        <topology evidence="1">Multi-pass membrane protein</topology>
    </subcellularLocation>
</comment>
<feature type="transmembrane region" description="Helical" evidence="6">
    <location>
        <begin position="12"/>
        <end position="35"/>
    </location>
</feature>
<keyword evidence="5 6" id="KW-0472">Membrane</keyword>
<feature type="transmembrane region" description="Helical" evidence="6">
    <location>
        <begin position="325"/>
        <end position="344"/>
    </location>
</feature>
<feature type="transmembrane region" description="Helical" evidence="6">
    <location>
        <begin position="73"/>
        <end position="95"/>
    </location>
</feature>
<feature type="transmembrane region" description="Helical" evidence="6">
    <location>
        <begin position="126"/>
        <end position="149"/>
    </location>
</feature>
<dbReference type="InterPro" id="IPR010651">
    <property type="entry name" value="Sugar_transport"/>
</dbReference>
<feature type="transmembrane region" description="Helical" evidence="6">
    <location>
        <begin position="229"/>
        <end position="252"/>
    </location>
</feature>
<dbReference type="Pfam" id="PF07857">
    <property type="entry name" value="TMEM144"/>
    <property type="match status" value="1"/>
</dbReference>
<feature type="transmembrane region" description="Helical" evidence="6">
    <location>
        <begin position="47"/>
        <end position="67"/>
    </location>
</feature>
<comment type="similarity">
    <text evidence="2">Belongs to the TMEM144 family.</text>
</comment>
<feature type="transmembrane region" description="Helical" evidence="6">
    <location>
        <begin position="264"/>
        <end position="289"/>
    </location>
</feature>
<accession>A0AB34IZA8</accession>
<sequence>MSSAMAEEDLLAGVGVGLAILAWGCYTVPMKAAAVARASLDPVVYQLYMAVGICASSLLLLLCPAVTPAWTSWALVAACFWVPASILTVPVVRYVGIAVGQGTWSGANALVSFAWGHLYFRAGMQAPLLGTLGMALLLGGIVGISFAAAGCAGRASAPPSADTEGGLREPMLPPDAPALPSPPLRSAPLASSPSHRALGVVLALLAGTGAGTSHAAFCMAPQTPFRDGVHALSFVVDYGIAVLAISSVFLAGRACLHGLPHFHAATCFFPAALSGVLWNAGFLGITLALIPEWGLSVGGPATQSCLFVSGLWGVFVFREVRYPKVFFAAAFVLVLGVFMLSIFGRTPQPLG</sequence>
<dbReference type="Proteomes" id="UP001515480">
    <property type="component" value="Unassembled WGS sequence"/>
</dbReference>
<evidence type="ECO:0008006" key="9">
    <source>
        <dbReference type="Google" id="ProtNLM"/>
    </source>
</evidence>
<feature type="transmembrane region" description="Helical" evidence="6">
    <location>
        <begin position="102"/>
        <end position="120"/>
    </location>
</feature>
<dbReference type="EMBL" id="JBGBPQ010000016">
    <property type="protein sequence ID" value="KAL1508338.1"/>
    <property type="molecule type" value="Genomic_DNA"/>
</dbReference>